<evidence type="ECO:0000313" key="4">
    <source>
        <dbReference type="Proteomes" id="UP000230066"/>
    </source>
</evidence>
<dbReference type="InterPro" id="IPR027417">
    <property type="entry name" value="P-loop_NTPase"/>
</dbReference>
<dbReference type="GO" id="GO:0005634">
    <property type="term" value="C:nucleus"/>
    <property type="evidence" value="ECO:0007669"/>
    <property type="project" value="TreeGrafter"/>
</dbReference>
<evidence type="ECO:0000256" key="1">
    <source>
        <dbReference type="SAM" id="MobiDB-lite"/>
    </source>
</evidence>
<feature type="region of interest" description="Disordered" evidence="1">
    <location>
        <begin position="411"/>
        <end position="478"/>
    </location>
</feature>
<feature type="compositionally biased region" description="Low complexity" evidence="1">
    <location>
        <begin position="450"/>
        <end position="459"/>
    </location>
</feature>
<keyword evidence="2" id="KW-1133">Transmembrane helix</keyword>
<feature type="region of interest" description="Disordered" evidence="1">
    <location>
        <begin position="490"/>
        <end position="550"/>
    </location>
</feature>
<dbReference type="SMART" id="SM00175">
    <property type="entry name" value="RAB"/>
    <property type="match status" value="1"/>
</dbReference>
<gene>
    <name evidence="3" type="ORF">D915_006443</name>
</gene>
<accession>A0A4E0R7R9</accession>
<feature type="compositionally biased region" description="Low complexity" evidence="1">
    <location>
        <begin position="491"/>
        <end position="506"/>
    </location>
</feature>
<dbReference type="EMBL" id="JXXN02002423">
    <property type="protein sequence ID" value="THD22956.1"/>
    <property type="molecule type" value="Genomic_DNA"/>
</dbReference>
<feature type="compositionally biased region" description="Polar residues" evidence="1">
    <location>
        <begin position="464"/>
        <end position="477"/>
    </location>
</feature>
<name>A0A4E0R7R9_FASHE</name>
<evidence type="ECO:0000313" key="3">
    <source>
        <dbReference type="EMBL" id="THD22956.1"/>
    </source>
</evidence>
<dbReference type="Gene3D" id="3.40.50.300">
    <property type="entry name" value="P-loop containing nucleotide triphosphate hydrolases"/>
    <property type="match status" value="1"/>
</dbReference>
<dbReference type="PANTHER" id="PTHR14932">
    <property type="entry name" value="RAS GTPASE-RELATED"/>
    <property type="match status" value="1"/>
</dbReference>
<comment type="caution">
    <text evidence="3">The sequence shown here is derived from an EMBL/GenBank/DDBJ whole genome shotgun (WGS) entry which is preliminary data.</text>
</comment>
<dbReference type="PROSITE" id="PS51419">
    <property type="entry name" value="RAB"/>
    <property type="match status" value="1"/>
</dbReference>
<feature type="region of interest" description="Disordered" evidence="1">
    <location>
        <begin position="127"/>
        <end position="146"/>
    </location>
</feature>
<feature type="transmembrane region" description="Helical" evidence="2">
    <location>
        <begin position="6"/>
        <end position="25"/>
    </location>
</feature>
<keyword evidence="4" id="KW-1185">Reference proteome</keyword>
<dbReference type="InterPro" id="IPR040385">
    <property type="entry name" value="RABL6"/>
</dbReference>
<proteinExistence type="predicted"/>
<evidence type="ECO:0000256" key="2">
    <source>
        <dbReference type="SAM" id="Phobius"/>
    </source>
</evidence>
<dbReference type="GO" id="GO:0005525">
    <property type="term" value="F:GTP binding"/>
    <property type="evidence" value="ECO:0007669"/>
    <property type="project" value="InterPro"/>
</dbReference>
<dbReference type="PANTHER" id="PTHR14932:SF1">
    <property type="entry name" value="RAB-LIKE PROTEIN 6"/>
    <property type="match status" value="1"/>
</dbReference>
<reference evidence="3" key="1">
    <citation type="submission" date="2019-03" db="EMBL/GenBank/DDBJ databases">
        <title>Improved annotation for the trematode Fasciola hepatica.</title>
        <authorList>
            <person name="Choi Y.-J."/>
            <person name="Martin J."/>
            <person name="Mitreva M."/>
        </authorList>
    </citation>
    <scope>NUCLEOTIDE SEQUENCE [LARGE SCALE GENOMIC DNA]</scope>
</reference>
<dbReference type="SUPFAM" id="SSF52540">
    <property type="entry name" value="P-loop containing nucleoside triphosphate hydrolases"/>
    <property type="match status" value="1"/>
</dbReference>
<protein>
    <submittedName>
        <fullName evidence="3">Rab protein 6</fullName>
    </submittedName>
</protein>
<dbReference type="Proteomes" id="UP000230066">
    <property type="component" value="Unassembled WGS sequence"/>
</dbReference>
<keyword evidence="2" id="KW-0812">Transmembrane</keyword>
<keyword evidence="2" id="KW-0472">Membrane</keyword>
<organism evidence="3 4">
    <name type="scientific">Fasciola hepatica</name>
    <name type="common">Liver fluke</name>
    <dbReference type="NCBI Taxonomy" id="6192"/>
    <lineage>
        <taxon>Eukaryota</taxon>
        <taxon>Metazoa</taxon>
        <taxon>Spiralia</taxon>
        <taxon>Lophotrochozoa</taxon>
        <taxon>Platyhelminthes</taxon>
        <taxon>Trematoda</taxon>
        <taxon>Digenea</taxon>
        <taxon>Plagiorchiida</taxon>
        <taxon>Echinostomata</taxon>
        <taxon>Echinostomatoidea</taxon>
        <taxon>Fasciolidae</taxon>
        <taxon>Fasciola</taxon>
    </lineage>
</organism>
<dbReference type="GO" id="GO:0005829">
    <property type="term" value="C:cytosol"/>
    <property type="evidence" value="ECO:0007669"/>
    <property type="project" value="TreeGrafter"/>
</dbReference>
<feature type="compositionally biased region" description="Polar residues" evidence="1">
    <location>
        <begin position="129"/>
        <end position="146"/>
    </location>
</feature>
<sequence length="578" mass="64330">MDNVIILHYRFLPCLICYLGVMAFFKKLIVKGNQSAAHKVVSNPDIRPIGYFLRNKFSRGINYNMKIVIRGDRNVGKSALFARLKGESFNEQYLPSSEIEVACIHWGDRKYTDVVKVEVWDVIDKGKPRTSSSQGLKFKNSDAQNTPEPCLDASFLDVYKGAHGVILVMDMTKSWTFDYVRRELPRIPPDLPVLILSNCRDMGHHRTVSEEEVRGFIKDEAAGRVTVDVANSVRSKLSVKRLVPVQYCEASMRDGFGLVYVHRFFSVPFLCLRRSVLQQQLNETQIELEGTVRDLSLLDGALATTDEAYNTYVRIRRERARQAMVGVVPQTAPLTSKSSHDSRVQPSASVINNLVLPSYVPHATRSALADCEDDHGDDDDFVLSTSGMHRLNSEFQQRRITNPKVITVEDDVDPNNVFHPIPVVPPDAESWENVDLSNDSSDVGDNRIGSPSSALSSSPELTGPNKSLVQPHNNSPTKHWERFSRATVLNGSRSSSSLGDGGSVSDIDGDQPPTHVSHLTDLRNITKNRTHTEAPGSTIPVDTVPNSTEESGIHELLVQSLLSTHEDEDALERFLADS</sequence>
<dbReference type="AlphaFoldDB" id="A0A4E0R7R9"/>